<dbReference type="EMBL" id="LMTZ01000030">
    <property type="protein sequence ID" value="KST69257.1"/>
    <property type="molecule type" value="Genomic_DNA"/>
</dbReference>
<gene>
    <name evidence="2" type="ORF">BC008_03450</name>
    <name evidence="3" type="ORF">BC008_03635</name>
</gene>
<keyword evidence="4" id="KW-1185">Reference proteome</keyword>
<keyword evidence="1" id="KW-0812">Transmembrane</keyword>
<evidence type="ECO:0000313" key="2">
    <source>
        <dbReference type="EMBL" id="KST69257.1"/>
    </source>
</evidence>
<evidence type="ECO:0000313" key="4">
    <source>
        <dbReference type="Proteomes" id="UP000053372"/>
    </source>
</evidence>
<feature type="transmembrane region" description="Helical" evidence="1">
    <location>
        <begin position="30"/>
        <end position="54"/>
    </location>
</feature>
<reference evidence="3 4" key="1">
    <citation type="journal article" date="2015" name="Genome Announc.">
        <title>Draft Genome of the Euendolithic (true boring) Cyanobacterium Mastigocoleus testarum strain BC008.</title>
        <authorList>
            <person name="Guida B.S."/>
            <person name="Garcia-Pichel F."/>
        </authorList>
    </citation>
    <scope>NUCLEOTIDE SEQUENCE [LARGE SCALE GENOMIC DNA]</scope>
    <source>
        <strain evidence="3 4">BC008</strain>
    </source>
</reference>
<dbReference type="EMBL" id="LMTZ01000028">
    <property type="protein sequence ID" value="KST69289.1"/>
    <property type="molecule type" value="Genomic_DNA"/>
</dbReference>
<sequence>MKRFLSGLAVGLFLAAIAWSYSAYFHVPISLVQGIIGSSLLAIFCGIIATIGGLDKLMDNIPHF</sequence>
<dbReference type="RefSeq" id="WP_058183344.1">
    <property type="nucleotide sequence ID" value="NZ_LMTZ01000028.1"/>
</dbReference>
<keyword evidence="1" id="KW-0472">Membrane</keyword>
<dbReference type="Proteomes" id="UP000053372">
    <property type="component" value="Unassembled WGS sequence"/>
</dbReference>
<keyword evidence="1" id="KW-1133">Transmembrane helix</keyword>
<comment type="caution">
    <text evidence="3">The sequence shown here is derived from an EMBL/GenBank/DDBJ whole genome shotgun (WGS) entry which is preliminary data.</text>
</comment>
<proteinExistence type="predicted"/>
<evidence type="ECO:0000313" key="3">
    <source>
        <dbReference type="EMBL" id="KST69289.1"/>
    </source>
</evidence>
<accession>A0A0V7ZXK1</accession>
<protein>
    <submittedName>
        <fullName evidence="3">Uncharacterized protein</fullName>
    </submittedName>
</protein>
<dbReference type="OrthoDB" id="9905726at2"/>
<organism evidence="3 4">
    <name type="scientific">Mastigocoleus testarum BC008</name>
    <dbReference type="NCBI Taxonomy" id="371196"/>
    <lineage>
        <taxon>Bacteria</taxon>
        <taxon>Bacillati</taxon>
        <taxon>Cyanobacteriota</taxon>
        <taxon>Cyanophyceae</taxon>
        <taxon>Nostocales</taxon>
        <taxon>Hapalosiphonaceae</taxon>
        <taxon>Mastigocoleus</taxon>
    </lineage>
</organism>
<evidence type="ECO:0000256" key="1">
    <source>
        <dbReference type="SAM" id="Phobius"/>
    </source>
</evidence>
<dbReference type="AlphaFoldDB" id="A0A0V7ZXK1"/>
<name>A0A0V7ZXK1_9CYAN</name>